<sequence length="240" mass="26785">MNMLHRKVLVALASVTIAMNAFAGMPKRLSSDLERDKASKGPEIVELAEISTGMKVLDLLGGAGYYSEIIAAKVGKSGKVLLHNNKAYMPYVEKGLNERFANNRLSTVKRFDRELEELALKPKSLDAIFFVLGYHDIYHTADGWKVDRSHLLDQIATGLKSGGKLVVIDHAAKAGSGIESSQDLHRIDKEYVVDELSQLGFKVVHDSNVLHNPKDDHTISPFKPEMRRKTDRFVLVFIKE</sequence>
<accession>A0A7Y0LDJ8</accession>
<keyword evidence="2" id="KW-0489">Methyltransferase</keyword>
<dbReference type="PIRSF" id="PIRSF031679">
    <property type="entry name" value="Mtase_Alr7345_prd"/>
    <property type="match status" value="1"/>
</dbReference>
<gene>
    <name evidence="2" type="ORF">HII17_13520</name>
</gene>
<dbReference type="GO" id="GO:0032259">
    <property type="term" value="P:methylation"/>
    <property type="evidence" value="ECO:0007669"/>
    <property type="project" value="UniProtKB-KW"/>
</dbReference>
<dbReference type="Gene3D" id="3.40.50.150">
    <property type="entry name" value="Vaccinia Virus protein VP39"/>
    <property type="match status" value="1"/>
</dbReference>
<evidence type="ECO:0000313" key="3">
    <source>
        <dbReference type="Proteomes" id="UP000568664"/>
    </source>
</evidence>
<keyword evidence="3" id="KW-1185">Reference proteome</keyword>
<dbReference type="SUPFAM" id="SSF53335">
    <property type="entry name" value="S-adenosyl-L-methionine-dependent methyltransferases"/>
    <property type="match status" value="1"/>
</dbReference>
<organism evidence="2 3">
    <name type="scientific">Thalassotalea algicola</name>
    <dbReference type="NCBI Taxonomy" id="2716224"/>
    <lineage>
        <taxon>Bacteria</taxon>
        <taxon>Pseudomonadati</taxon>
        <taxon>Pseudomonadota</taxon>
        <taxon>Gammaproteobacteria</taxon>
        <taxon>Alteromonadales</taxon>
        <taxon>Colwelliaceae</taxon>
        <taxon>Thalassotalea</taxon>
    </lineage>
</organism>
<keyword evidence="2" id="KW-0808">Transferase</keyword>
<protein>
    <submittedName>
        <fullName evidence="2">Class I SAM-dependent methyltransferase</fullName>
    </submittedName>
</protein>
<reference evidence="2 3" key="1">
    <citation type="submission" date="2020-04" db="EMBL/GenBank/DDBJ databases">
        <title>Thalassotalea sp. M1531, isolated from the surface of marine red alga.</title>
        <authorList>
            <person name="Pang L."/>
            <person name="Lu D.-C."/>
        </authorList>
    </citation>
    <scope>NUCLEOTIDE SEQUENCE [LARGE SCALE GENOMIC DNA]</scope>
    <source>
        <strain evidence="2 3">M1531</strain>
    </source>
</reference>
<dbReference type="InterPro" id="IPR016980">
    <property type="entry name" value="S-AdoMet-dep_MeTrfase_Alr7345"/>
</dbReference>
<name>A0A7Y0LDJ8_9GAMM</name>
<dbReference type="AlphaFoldDB" id="A0A7Y0LDJ8"/>
<dbReference type="InterPro" id="IPR029063">
    <property type="entry name" value="SAM-dependent_MTases_sf"/>
</dbReference>
<comment type="caution">
    <text evidence="2">The sequence shown here is derived from an EMBL/GenBank/DDBJ whole genome shotgun (WGS) entry which is preliminary data.</text>
</comment>
<evidence type="ECO:0000313" key="2">
    <source>
        <dbReference type="EMBL" id="NMP32580.1"/>
    </source>
</evidence>
<dbReference type="Proteomes" id="UP000568664">
    <property type="component" value="Unassembled WGS sequence"/>
</dbReference>
<dbReference type="GO" id="GO:0008168">
    <property type="term" value="F:methyltransferase activity"/>
    <property type="evidence" value="ECO:0007669"/>
    <property type="project" value="UniProtKB-KW"/>
</dbReference>
<dbReference type="EMBL" id="JABBXH010000004">
    <property type="protein sequence ID" value="NMP32580.1"/>
    <property type="molecule type" value="Genomic_DNA"/>
</dbReference>
<feature type="chain" id="PRO_5030738217" evidence="1">
    <location>
        <begin position="24"/>
        <end position="240"/>
    </location>
</feature>
<dbReference type="RefSeq" id="WP_169075903.1">
    <property type="nucleotide sequence ID" value="NZ_JABBXH010000004.1"/>
</dbReference>
<feature type="signal peptide" evidence="1">
    <location>
        <begin position="1"/>
        <end position="23"/>
    </location>
</feature>
<dbReference type="Pfam" id="PF01209">
    <property type="entry name" value="Ubie_methyltran"/>
    <property type="match status" value="1"/>
</dbReference>
<proteinExistence type="predicted"/>
<keyword evidence="1" id="KW-0732">Signal</keyword>
<evidence type="ECO:0000256" key="1">
    <source>
        <dbReference type="SAM" id="SignalP"/>
    </source>
</evidence>